<comment type="caution">
    <text evidence="1">The sequence shown here is derived from an EMBL/GenBank/DDBJ whole genome shotgun (WGS) entry which is preliminary data.</text>
</comment>
<gene>
    <name evidence="1" type="ORF">Raf01_49570</name>
</gene>
<accession>A0A8J3QSR9</accession>
<proteinExistence type="predicted"/>
<reference evidence="1" key="1">
    <citation type="submission" date="2021-01" db="EMBL/GenBank/DDBJ databases">
        <title>Whole genome shotgun sequence of Rugosimonospora africana NBRC 104875.</title>
        <authorList>
            <person name="Komaki H."/>
            <person name="Tamura T."/>
        </authorList>
    </citation>
    <scope>NUCLEOTIDE SEQUENCE</scope>
    <source>
        <strain evidence="1">NBRC 104875</strain>
    </source>
</reference>
<dbReference type="RefSeq" id="WP_203920361.1">
    <property type="nucleotide sequence ID" value="NZ_BONZ01000046.1"/>
</dbReference>
<dbReference type="InterPro" id="IPR012338">
    <property type="entry name" value="Beta-lactam/transpept-like"/>
</dbReference>
<protein>
    <submittedName>
        <fullName evidence="1">Uncharacterized protein</fullName>
    </submittedName>
</protein>
<dbReference type="EMBL" id="BONZ01000046">
    <property type="protein sequence ID" value="GIH16785.1"/>
    <property type="molecule type" value="Genomic_DNA"/>
</dbReference>
<organism evidence="1 2">
    <name type="scientific">Rugosimonospora africana</name>
    <dbReference type="NCBI Taxonomy" id="556532"/>
    <lineage>
        <taxon>Bacteria</taxon>
        <taxon>Bacillati</taxon>
        <taxon>Actinomycetota</taxon>
        <taxon>Actinomycetes</taxon>
        <taxon>Micromonosporales</taxon>
        <taxon>Micromonosporaceae</taxon>
        <taxon>Rugosimonospora</taxon>
    </lineage>
</organism>
<dbReference type="Proteomes" id="UP000642748">
    <property type="component" value="Unassembled WGS sequence"/>
</dbReference>
<keyword evidence="2" id="KW-1185">Reference proteome</keyword>
<evidence type="ECO:0000313" key="1">
    <source>
        <dbReference type="EMBL" id="GIH16785.1"/>
    </source>
</evidence>
<dbReference type="SUPFAM" id="SSF56601">
    <property type="entry name" value="beta-lactamase/transpeptidase-like"/>
    <property type="match status" value="1"/>
</dbReference>
<sequence length="310" mass="33584">MTRLRLLMLSGLIVAVASGALVILVPATRSRLYNVAAQAYGATSPTPGRANIAMQAAPPPPTLRAGQVTIPTSPSFERFGWAFLDLRAKKLIGSTNKDTMVNTTESMVKPWLAADYFTRLGGAQPTDAMLRTITLMIEDSNDDAATTVYGADGGLGSIRRLVSTCKLTETHAGQSWSYTQITPADAVRYGRCIADGTAAGPKWTPWLLDKMRHVRGDVRDNNPSNVKVQGGHWGIIDALPQSLAKDTAIKNGWTYIYADARWHINCMAVHPDWVLTVEMQFAGSQTYTGLQQGANTCASVARQLLYTPDV</sequence>
<dbReference type="Gene3D" id="3.40.710.10">
    <property type="entry name" value="DD-peptidase/beta-lactamase superfamily"/>
    <property type="match status" value="1"/>
</dbReference>
<name>A0A8J3QSR9_9ACTN</name>
<dbReference type="AlphaFoldDB" id="A0A8J3QSR9"/>
<evidence type="ECO:0000313" key="2">
    <source>
        <dbReference type="Proteomes" id="UP000642748"/>
    </source>
</evidence>